<keyword evidence="1" id="KW-0134">Cell wall</keyword>
<reference evidence="8 9" key="1">
    <citation type="submission" date="2023-07" db="EMBL/GenBank/DDBJ databases">
        <title>Sequencing the genomes of 1000 actinobacteria strains.</title>
        <authorList>
            <person name="Klenk H.-P."/>
        </authorList>
    </citation>
    <scope>NUCLEOTIDE SEQUENCE [LARGE SCALE GENOMIC DNA]</scope>
    <source>
        <strain evidence="8 9">DSM 14785</strain>
    </source>
</reference>
<keyword evidence="2" id="KW-0964">Secreted</keyword>
<feature type="transmembrane region" description="Helical" evidence="5">
    <location>
        <begin position="205"/>
        <end position="226"/>
    </location>
</feature>
<keyword evidence="9" id="KW-1185">Reference proteome</keyword>
<evidence type="ECO:0000256" key="1">
    <source>
        <dbReference type="ARBA" id="ARBA00022512"/>
    </source>
</evidence>
<protein>
    <submittedName>
        <fullName evidence="8">LPXTG-motif cell wall-anchored protein</fullName>
    </submittedName>
</protein>
<keyword evidence="5" id="KW-0472">Membrane</keyword>
<sequence length="231" mass="23480">MRTSVRVCAVAGLLLLLTGLAPTVATAAPGDVAAADDCTRGTDDYGAELPCEVDVAALSAVCDADVPRLQYALDPVGTDHRTVTITFVNPTGGPDVVYADQPLSGSVPWPGAVTDASGRGVDWPGWRLEGGRWVEGDEYDWARGSVQVDFHVNPTASAVTTYPQSSASCLTSPERSDVLVAGGDVASAAGPRVRAEVLSATGATAGPVVLVGAGLVLAGAAGVLVARRRRA</sequence>
<dbReference type="EMBL" id="JAUSVM010000001">
    <property type="protein sequence ID" value="MDQ0424589.1"/>
    <property type="molecule type" value="Genomic_DNA"/>
</dbReference>
<dbReference type="PROSITE" id="PS50847">
    <property type="entry name" value="GRAM_POS_ANCHORING"/>
    <property type="match status" value="1"/>
</dbReference>
<evidence type="ECO:0000313" key="8">
    <source>
        <dbReference type="EMBL" id="MDQ0424589.1"/>
    </source>
</evidence>
<gene>
    <name evidence="8" type="ORF">JO380_000970</name>
</gene>
<organism evidence="8 9">
    <name type="scientific">Cellulomonas iranensis</name>
    <dbReference type="NCBI Taxonomy" id="76862"/>
    <lineage>
        <taxon>Bacteria</taxon>
        <taxon>Bacillati</taxon>
        <taxon>Actinomycetota</taxon>
        <taxon>Actinomycetes</taxon>
        <taxon>Micrococcales</taxon>
        <taxon>Cellulomonadaceae</taxon>
        <taxon>Cellulomonas</taxon>
    </lineage>
</organism>
<evidence type="ECO:0000256" key="6">
    <source>
        <dbReference type="SAM" id="SignalP"/>
    </source>
</evidence>
<dbReference type="RefSeq" id="WP_070320611.1">
    <property type="nucleotide sequence ID" value="NZ_JAUSVM010000001.1"/>
</dbReference>
<feature type="chain" id="PRO_5045330664" evidence="6">
    <location>
        <begin position="28"/>
        <end position="231"/>
    </location>
</feature>
<name>A0ABU0GGV1_9CELL</name>
<keyword evidence="3 6" id="KW-0732">Signal</keyword>
<feature type="domain" description="Gram-positive cocci surface proteins LPxTG" evidence="7">
    <location>
        <begin position="198"/>
        <end position="231"/>
    </location>
</feature>
<dbReference type="NCBIfam" id="TIGR01167">
    <property type="entry name" value="LPXTG_anchor"/>
    <property type="match status" value="1"/>
</dbReference>
<dbReference type="InterPro" id="IPR019931">
    <property type="entry name" value="LPXTG_anchor"/>
</dbReference>
<comment type="caution">
    <text evidence="8">The sequence shown here is derived from an EMBL/GenBank/DDBJ whole genome shotgun (WGS) entry which is preliminary data.</text>
</comment>
<evidence type="ECO:0000256" key="4">
    <source>
        <dbReference type="ARBA" id="ARBA00023088"/>
    </source>
</evidence>
<evidence type="ECO:0000259" key="7">
    <source>
        <dbReference type="PROSITE" id="PS50847"/>
    </source>
</evidence>
<keyword evidence="5" id="KW-0812">Transmembrane</keyword>
<accession>A0ABU0GGV1</accession>
<evidence type="ECO:0000313" key="9">
    <source>
        <dbReference type="Proteomes" id="UP001240250"/>
    </source>
</evidence>
<evidence type="ECO:0000256" key="2">
    <source>
        <dbReference type="ARBA" id="ARBA00022525"/>
    </source>
</evidence>
<evidence type="ECO:0000256" key="5">
    <source>
        <dbReference type="SAM" id="Phobius"/>
    </source>
</evidence>
<keyword evidence="4" id="KW-0572">Peptidoglycan-anchor</keyword>
<keyword evidence="5" id="KW-1133">Transmembrane helix</keyword>
<proteinExistence type="predicted"/>
<dbReference type="Proteomes" id="UP001240250">
    <property type="component" value="Unassembled WGS sequence"/>
</dbReference>
<evidence type="ECO:0000256" key="3">
    <source>
        <dbReference type="ARBA" id="ARBA00022729"/>
    </source>
</evidence>
<feature type="signal peptide" evidence="6">
    <location>
        <begin position="1"/>
        <end position="27"/>
    </location>
</feature>